<sequence length="91" mass="10811">HIRNRSDSTIFHNDPQICIFKIATVVFNNIRAIALLHERNFYNNLLKISIYRYLFNSDHLLRFLMQRFVDATIGAFAQFANNIENFFRLSS</sequence>
<accession>A0AAW1G9K3</accession>
<gene>
    <name evidence="1" type="ORF">QE152_g41478</name>
</gene>
<organism evidence="1 2">
    <name type="scientific">Popillia japonica</name>
    <name type="common">Japanese beetle</name>
    <dbReference type="NCBI Taxonomy" id="7064"/>
    <lineage>
        <taxon>Eukaryota</taxon>
        <taxon>Metazoa</taxon>
        <taxon>Ecdysozoa</taxon>
        <taxon>Arthropoda</taxon>
        <taxon>Hexapoda</taxon>
        <taxon>Insecta</taxon>
        <taxon>Pterygota</taxon>
        <taxon>Neoptera</taxon>
        <taxon>Endopterygota</taxon>
        <taxon>Coleoptera</taxon>
        <taxon>Polyphaga</taxon>
        <taxon>Scarabaeiformia</taxon>
        <taxon>Scarabaeidae</taxon>
        <taxon>Rutelinae</taxon>
        <taxon>Popillia</taxon>
    </lineage>
</organism>
<reference evidence="1 2" key="1">
    <citation type="journal article" date="2024" name="BMC Genomics">
        <title>De novo assembly and annotation of Popillia japonica's genome with initial clues to its potential as an invasive pest.</title>
        <authorList>
            <person name="Cucini C."/>
            <person name="Boschi S."/>
            <person name="Funari R."/>
            <person name="Cardaioli E."/>
            <person name="Iannotti N."/>
            <person name="Marturano G."/>
            <person name="Paoli F."/>
            <person name="Bruttini M."/>
            <person name="Carapelli A."/>
            <person name="Frati F."/>
            <person name="Nardi F."/>
        </authorList>
    </citation>
    <scope>NUCLEOTIDE SEQUENCE [LARGE SCALE GENOMIC DNA]</scope>
    <source>
        <strain evidence="1">DMR45628</strain>
    </source>
</reference>
<proteinExistence type="predicted"/>
<evidence type="ECO:0000313" key="2">
    <source>
        <dbReference type="Proteomes" id="UP001458880"/>
    </source>
</evidence>
<dbReference type="Proteomes" id="UP001458880">
    <property type="component" value="Unassembled WGS sequence"/>
</dbReference>
<dbReference type="EMBL" id="JASPKY010004182">
    <property type="protein sequence ID" value="KAK9659918.1"/>
    <property type="molecule type" value="Genomic_DNA"/>
</dbReference>
<comment type="caution">
    <text evidence="1">The sequence shown here is derived from an EMBL/GenBank/DDBJ whole genome shotgun (WGS) entry which is preliminary data.</text>
</comment>
<name>A0AAW1G9K3_POPJA</name>
<feature type="non-terminal residue" evidence="1">
    <location>
        <position position="1"/>
    </location>
</feature>
<evidence type="ECO:0000313" key="1">
    <source>
        <dbReference type="EMBL" id="KAK9659918.1"/>
    </source>
</evidence>
<dbReference type="AlphaFoldDB" id="A0AAW1G9K3"/>
<protein>
    <submittedName>
        <fullName evidence="1">Uncharacterized protein</fullName>
    </submittedName>
</protein>
<keyword evidence="2" id="KW-1185">Reference proteome</keyword>